<gene>
    <name evidence="4" type="primary">csrA_11</name>
    <name evidence="4" type="ORF">SDC9_86178</name>
</gene>
<dbReference type="GO" id="GO:0006402">
    <property type="term" value="P:mRNA catabolic process"/>
    <property type="evidence" value="ECO:0007669"/>
    <property type="project" value="InterPro"/>
</dbReference>
<keyword evidence="2" id="KW-0810">Translation regulation</keyword>
<dbReference type="AlphaFoldDB" id="A0A644ZPG8"/>
<organism evidence="4">
    <name type="scientific">bioreactor metagenome</name>
    <dbReference type="NCBI Taxonomy" id="1076179"/>
    <lineage>
        <taxon>unclassified sequences</taxon>
        <taxon>metagenomes</taxon>
        <taxon>ecological metagenomes</taxon>
    </lineage>
</organism>
<dbReference type="HAMAP" id="MF_00167">
    <property type="entry name" value="CsrA"/>
    <property type="match status" value="1"/>
</dbReference>
<dbReference type="InterPro" id="IPR036107">
    <property type="entry name" value="CsrA_sf"/>
</dbReference>
<evidence type="ECO:0000256" key="2">
    <source>
        <dbReference type="ARBA" id="ARBA00022845"/>
    </source>
</evidence>
<dbReference type="Pfam" id="PF02599">
    <property type="entry name" value="CsrA"/>
    <property type="match status" value="1"/>
</dbReference>
<comment type="caution">
    <text evidence="4">The sequence shown here is derived from an EMBL/GenBank/DDBJ whole genome shotgun (WGS) entry which is preliminary data.</text>
</comment>
<dbReference type="InterPro" id="IPR003751">
    <property type="entry name" value="CsrA"/>
</dbReference>
<keyword evidence="3" id="KW-0694">RNA-binding</keyword>
<dbReference type="GO" id="GO:0045947">
    <property type="term" value="P:negative regulation of translational initiation"/>
    <property type="evidence" value="ECO:0007669"/>
    <property type="project" value="TreeGrafter"/>
</dbReference>
<proteinExistence type="inferred from homology"/>
<evidence type="ECO:0000313" key="4">
    <source>
        <dbReference type="EMBL" id="MPM39544.1"/>
    </source>
</evidence>
<dbReference type="EMBL" id="VSSQ01008681">
    <property type="protein sequence ID" value="MPM39544.1"/>
    <property type="molecule type" value="Genomic_DNA"/>
</dbReference>
<accession>A0A644ZPG8</accession>
<dbReference type="SUPFAM" id="SSF117130">
    <property type="entry name" value="CsrA-like"/>
    <property type="match status" value="1"/>
</dbReference>
<dbReference type="Gene3D" id="2.60.40.4380">
    <property type="entry name" value="Translational regulator CsrA"/>
    <property type="match status" value="1"/>
</dbReference>
<dbReference type="PANTHER" id="PTHR34984">
    <property type="entry name" value="CARBON STORAGE REGULATOR"/>
    <property type="match status" value="1"/>
</dbReference>
<dbReference type="GO" id="GO:0006109">
    <property type="term" value="P:regulation of carbohydrate metabolic process"/>
    <property type="evidence" value="ECO:0007669"/>
    <property type="project" value="InterPro"/>
</dbReference>
<keyword evidence="1" id="KW-0963">Cytoplasm</keyword>
<dbReference type="PANTHER" id="PTHR34984:SF1">
    <property type="entry name" value="CARBON STORAGE REGULATOR"/>
    <property type="match status" value="1"/>
</dbReference>
<name>A0A644ZPG8_9ZZZZ</name>
<evidence type="ECO:0000256" key="3">
    <source>
        <dbReference type="ARBA" id="ARBA00022884"/>
    </source>
</evidence>
<sequence length="82" mass="8801">MLILQRKPGESVLIGDEIEVTVVSVETGGRVRLAISAPKSLTILRNELRGAMDANKEAAREEASPLALLELLPRHGGGETKK</sequence>
<dbReference type="GO" id="GO:0005829">
    <property type="term" value="C:cytosol"/>
    <property type="evidence" value="ECO:0007669"/>
    <property type="project" value="TreeGrafter"/>
</dbReference>
<reference evidence="4" key="1">
    <citation type="submission" date="2019-08" db="EMBL/GenBank/DDBJ databases">
        <authorList>
            <person name="Kucharzyk K."/>
            <person name="Murdoch R.W."/>
            <person name="Higgins S."/>
            <person name="Loffler F."/>
        </authorList>
    </citation>
    <scope>NUCLEOTIDE SEQUENCE</scope>
</reference>
<evidence type="ECO:0000256" key="1">
    <source>
        <dbReference type="ARBA" id="ARBA00022490"/>
    </source>
</evidence>
<dbReference type="GO" id="GO:0048027">
    <property type="term" value="F:mRNA 5'-UTR binding"/>
    <property type="evidence" value="ECO:0007669"/>
    <property type="project" value="TreeGrafter"/>
</dbReference>
<protein>
    <submittedName>
        <fullName evidence="4">Carbon storage regulator</fullName>
    </submittedName>
</protein>